<dbReference type="Pfam" id="PF04397">
    <property type="entry name" value="LytTR"/>
    <property type="match status" value="1"/>
</dbReference>
<dbReference type="PANTHER" id="PTHR37299:SF3">
    <property type="entry name" value="STAGE 0 SPORULATION PROTEIN A HOMOLOG"/>
    <property type="match status" value="1"/>
</dbReference>
<dbReference type="SMART" id="SM00448">
    <property type="entry name" value="REC"/>
    <property type="match status" value="1"/>
</dbReference>
<dbReference type="Proteomes" id="UP000184465">
    <property type="component" value="Unassembled WGS sequence"/>
</dbReference>
<dbReference type="SMART" id="SM00850">
    <property type="entry name" value="LytTR"/>
    <property type="match status" value="1"/>
</dbReference>
<sequence>MINFIICEDDNRFRKNIRSFINNYIDMKKFEARIAVETILYKEVLEYVNENATSKNIYILDIELNDTMNGLQLAKKIREHDIYGYIVFVTNHIQLSLMTYKYKIKALDFIVKQDGDIDKRLHEALDVAVNEIKKCEACCEDNKVFIKSGSSMFCISLNNIICIETSSSVYKLIVHTDNKRIEFYSTIKKIREKLDNNFYQIHRSCIINMRHIKEINREKYGMYVLMDNGEKYPLSKKYMRELIEHVKYCS</sequence>
<keyword evidence="7" id="KW-0597">Phosphoprotein</keyword>
<evidence type="ECO:0000259" key="8">
    <source>
        <dbReference type="PROSITE" id="PS50110"/>
    </source>
</evidence>
<dbReference type="InterPro" id="IPR001789">
    <property type="entry name" value="Sig_transdc_resp-reg_receiver"/>
</dbReference>
<dbReference type="Pfam" id="PF00072">
    <property type="entry name" value="Response_reg"/>
    <property type="match status" value="1"/>
</dbReference>
<feature type="domain" description="HTH LytTR-type" evidence="9">
    <location>
        <begin position="146"/>
        <end position="248"/>
    </location>
</feature>
<proteinExistence type="predicted"/>
<dbReference type="Gene3D" id="3.40.50.2300">
    <property type="match status" value="1"/>
</dbReference>
<comment type="function">
    <text evidence="5">May play the central regulatory role in sporulation. It may be an element of the effector pathway responsible for the activation of sporulation genes in response to nutritional stress. Spo0A may act in concert with spo0H (a sigma factor) to control the expression of some genes that are critical to the sporulation process.</text>
</comment>
<evidence type="ECO:0000256" key="6">
    <source>
        <dbReference type="ARBA" id="ARBA00037164"/>
    </source>
</evidence>
<keyword evidence="4" id="KW-0010">Activator</keyword>
<dbReference type="InterPro" id="IPR011006">
    <property type="entry name" value="CheY-like_superfamily"/>
</dbReference>
<dbReference type="Gene3D" id="2.40.50.1020">
    <property type="entry name" value="LytTr DNA-binding domain"/>
    <property type="match status" value="1"/>
</dbReference>
<dbReference type="PROSITE" id="PS50930">
    <property type="entry name" value="HTH_LYTTR"/>
    <property type="match status" value="1"/>
</dbReference>
<comment type="function">
    <text evidence="6">Required for high-level post-exponential phase expression of a series of secreted proteins.</text>
</comment>
<evidence type="ECO:0000256" key="3">
    <source>
        <dbReference type="ARBA" id="ARBA00023012"/>
    </source>
</evidence>
<evidence type="ECO:0000313" key="10">
    <source>
        <dbReference type="EMBL" id="SHK42557.1"/>
    </source>
</evidence>
<dbReference type="PANTHER" id="PTHR37299">
    <property type="entry name" value="TRANSCRIPTIONAL REGULATOR-RELATED"/>
    <property type="match status" value="1"/>
</dbReference>
<evidence type="ECO:0000259" key="9">
    <source>
        <dbReference type="PROSITE" id="PS50930"/>
    </source>
</evidence>
<dbReference type="InterPro" id="IPR007492">
    <property type="entry name" value="LytTR_DNA-bd_dom"/>
</dbReference>
<evidence type="ECO:0000256" key="5">
    <source>
        <dbReference type="ARBA" id="ARBA00024867"/>
    </source>
</evidence>
<accession>A0A1M6SDD7</accession>
<dbReference type="PROSITE" id="PS50110">
    <property type="entry name" value="RESPONSE_REGULATORY"/>
    <property type="match status" value="1"/>
</dbReference>
<name>A0A1M6SDD7_PARC5</name>
<evidence type="ECO:0000313" key="11">
    <source>
        <dbReference type="Proteomes" id="UP000184465"/>
    </source>
</evidence>
<dbReference type="EMBL" id="FRAG01000059">
    <property type="protein sequence ID" value="SHK42557.1"/>
    <property type="molecule type" value="Genomic_DNA"/>
</dbReference>
<gene>
    <name evidence="10" type="ORF">SAMN02745912_03272</name>
</gene>
<evidence type="ECO:0000256" key="2">
    <source>
        <dbReference type="ARBA" id="ARBA00022490"/>
    </source>
</evidence>
<dbReference type="STRING" id="1121301.SAMN02745912_03272"/>
<feature type="domain" description="Response regulatory" evidence="8">
    <location>
        <begin position="3"/>
        <end position="127"/>
    </location>
</feature>
<keyword evidence="3" id="KW-0902">Two-component regulatory system</keyword>
<dbReference type="GO" id="GO:0003677">
    <property type="term" value="F:DNA binding"/>
    <property type="evidence" value="ECO:0007669"/>
    <property type="project" value="InterPro"/>
</dbReference>
<keyword evidence="11" id="KW-1185">Reference proteome</keyword>
<dbReference type="GO" id="GO:0000156">
    <property type="term" value="F:phosphorelay response regulator activity"/>
    <property type="evidence" value="ECO:0007669"/>
    <property type="project" value="InterPro"/>
</dbReference>
<dbReference type="SUPFAM" id="SSF52172">
    <property type="entry name" value="CheY-like"/>
    <property type="match status" value="1"/>
</dbReference>
<dbReference type="RefSeq" id="WP_073152505.1">
    <property type="nucleotide sequence ID" value="NZ_FRAG01000059.1"/>
</dbReference>
<organism evidence="10 11">
    <name type="scientific">Paramaledivibacter caminithermalis (strain DSM 15212 / CIP 107654 / DViRD3)</name>
    <name type="common">Clostridium caminithermale</name>
    <dbReference type="NCBI Taxonomy" id="1121301"/>
    <lineage>
        <taxon>Bacteria</taxon>
        <taxon>Bacillati</taxon>
        <taxon>Bacillota</taxon>
        <taxon>Clostridia</taxon>
        <taxon>Peptostreptococcales</taxon>
        <taxon>Caminicellaceae</taxon>
        <taxon>Paramaledivibacter</taxon>
    </lineage>
</organism>
<feature type="modified residue" description="4-aspartylphosphate" evidence="7">
    <location>
        <position position="61"/>
    </location>
</feature>
<keyword evidence="2" id="KW-0963">Cytoplasm</keyword>
<protein>
    <recommendedName>
        <fullName evidence="1">Stage 0 sporulation protein A homolog</fullName>
    </recommendedName>
</protein>
<evidence type="ECO:0000256" key="4">
    <source>
        <dbReference type="ARBA" id="ARBA00023159"/>
    </source>
</evidence>
<evidence type="ECO:0000256" key="7">
    <source>
        <dbReference type="PROSITE-ProRule" id="PRU00169"/>
    </source>
</evidence>
<evidence type="ECO:0000256" key="1">
    <source>
        <dbReference type="ARBA" id="ARBA00018672"/>
    </source>
</evidence>
<dbReference type="OrthoDB" id="9809318at2"/>
<reference evidence="10 11" key="1">
    <citation type="submission" date="2016-11" db="EMBL/GenBank/DDBJ databases">
        <authorList>
            <person name="Jaros S."/>
            <person name="Januszkiewicz K."/>
            <person name="Wedrychowicz H."/>
        </authorList>
    </citation>
    <scope>NUCLEOTIDE SEQUENCE [LARGE SCALE GENOMIC DNA]</scope>
    <source>
        <strain evidence="10 11">DSM 15212</strain>
    </source>
</reference>
<dbReference type="InterPro" id="IPR046947">
    <property type="entry name" value="LytR-like"/>
</dbReference>
<dbReference type="AlphaFoldDB" id="A0A1M6SDD7"/>